<comment type="caution">
    <text evidence="1">The sequence shown here is derived from an EMBL/GenBank/DDBJ whole genome shotgun (WGS) entry which is preliminary data.</text>
</comment>
<organism evidence="1 2">
    <name type="scientific">Leucogyrophana mollusca</name>
    <dbReference type="NCBI Taxonomy" id="85980"/>
    <lineage>
        <taxon>Eukaryota</taxon>
        <taxon>Fungi</taxon>
        <taxon>Dikarya</taxon>
        <taxon>Basidiomycota</taxon>
        <taxon>Agaricomycotina</taxon>
        <taxon>Agaricomycetes</taxon>
        <taxon>Agaricomycetidae</taxon>
        <taxon>Boletales</taxon>
        <taxon>Boletales incertae sedis</taxon>
        <taxon>Leucogyrophana</taxon>
    </lineage>
</organism>
<proteinExistence type="predicted"/>
<reference evidence="1" key="1">
    <citation type="journal article" date="2021" name="New Phytol.">
        <title>Evolutionary innovations through gain and loss of genes in the ectomycorrhizal Boletales.</title>
        <authorList>
            <person name="Wu G."/>
            <person name="Miyauchi S."/>
            <person name="Morin E."/>
            <person name="Kuo A."/>
            <person name="Drula E."/>
            <person name="Varga T."/>
            <person name="Kohler A."/>
            <person name="Feng B."/>
            <person name="Cao Y."/>
            <person name="Lipzen A."/>
            <person name="Daum C."/>
            <person name="Hundley H."/>
            <person name="Pangilinan J."/>
            <person name="Johnson J."/>
            <person name="Barry K."/>
            <person name="LaButti K."/>
            <person name="Ng V."/>
            <person name="Ahrendt S."/>
            <person name="Min B."/>
            <person name="Choi I.G."/>
            <person name="Park H."/>
            <person name="Plett J.M."/>
            <person name="Magnuson J."/>
            <person name="Spatafora J.W."/>
            <person name="Nagy L.G."/>
            <person name="Henrissat B."/>
            <person name="Grigoriev I.V."/>
            <person name="Yang Z.L."/>
            <person name="Xu J."/>
            <person name="Martin F.M."/>
        </authorList>
    </citation>
    <scope>NUCLEOTIDE SEQUENCE</scope>
    <source>
        <strain evidence="1">KUC20120723A-06</strain>
    </source>
</reference>
<name>A0ACB8BQE6_9AGAM</name>
<gene>
    <name evidence="1" type="ORF">BV22DRAFT_263777</name>
</gene>
<protein>
    <submittedName>
        <fullName evidence="1">Uncharacterized protein</fullName>
    </submittedName>
</protein>
<evidence type="ECO:0000313" key="2">
    <source>
        <dbReference type="Proteomes" id="UP000790709"/>
    </source>
</evidence>
<evidence type="ECO:0000313" key="1">
    <source>
        <dbReference type="EMBL" id="KAH7927682.1"/>
    </source>
</evidence>
<accession>A0ACB8BQE6</accession>
<sequence>MLVGIKVLDSPRGERTLEDLAVENMGNINSDDPVLQEHLQIVMYCRLAPVALWAFEYLLTLDDEGRVMWNGCSWNRFHFLFVATRYLPIVALVCLIYETLLPDLAMPACWGLYEGGGWASVLVMTVTEMLLLLRTRILWHCNRTLNAVLIIIFVAALVIIIACYGVIYATGVGSICDLRSSSYHSENEYQVIAGPYWAVAFFESTVIWVTVYHGYCSRASSDGYSGGRLTNALRQGNLVYACFLFVQIPPSFFTRLLMDGADLFLYSSVSCAGRWAHGSLLNYATRCDVENLCLKAKRGPASHHRPLPLGRFRYAAVHPRRTWN</sequence>
<dbReference type="Proteomes" id="UP000790709">
    <property type="component" value="Unassembled WGS sequence"/>
</dbReference>
<keyword evidence="2" id="KW-1185">Reference proteome</keyword>
<dbReference type="EMBL" id="MU266363">
    <property type="protein sequence ID" value="KAH7927682.1"/>
    <property type="molecule type" value="Genomic_DNA"/>
</dbReference>